<organism evidence="1 2">
    <name type="scientific">Rhizobium soli</name>
    <dbReference type="NCBI Taxonomy" id="424798"/>
    <lineage>
        <taxon>Bacteria</taxon>
        <taxon>Pseudomonadati</taxon>
        <taxon>Pseudomonadota</taxon>
        <taxon>Alphaproteobacteria</taxon>
        <taxon>Hyphomicrobiales</taxon>
        <taxon>Rhizobiaceae</taxon>
        <taxon>Rhizobium/Agrobacterium group</taxon>
        <taxon>Rhizobium</taxon>
    </lineage>
</organism>
<gene>
    <name evidence="1" type="ORF">F4695_004290</name>
</gene>
<dbReference type="AlphaFoldDB" id="A0A7X0JNK8"/>
<dbReference type="SUPFAM" id="SSF53474">
    <property type="entry name" value="alpha/beta-Hydrolases"/>
    <property type="match status" value="1"/>
</dbReference>
<name>A0A7X0JNK8_9HYPH</name>
<proteinExistence type="predicted"/>
<comment type="caution">
    <text evidence="1">The sequence shown here is derived from an EMBL/GenBank/DDBJ whole genome shotgun (WGS) entry which is preliminary data.</text>
</comment>
<dbReference type="RefSeq" id="WP_184655944.1">
    <property type="nucleotide sequence ID" value="NZ_JACHBU010000012.1"/>
</dbReference>
<evidence type="ECO:0008006" key="3">
    <source>
        <dbReference type="Google" id="ProtNLM"/>
    </source>
</evidence>
<sequence>MVDTLNHQKPVSEEQIAEQLKAITRGWSHPLRSPILRTPADEGLDYEDVTFPSQDGVPLEAWFIPCAGSNRLVIANHPMMFNRYGCPTHLEPWRSFGAATGNTFEVDYVADYRILHEAGYNVLTYDERDFGLSGSGNGGLNSGGRYQARDVIGSLLYARSRKDLKDMAIGLFSRCNGANANLYAIHTQPQFFEDVRRLVLCQPLSIRSVMTRELEAMGLGDRVDQLDREIQLVSSLTFDQMSPNTWAQSVNTPTFLYQVHDDVLTTPADVQATFDAIPIEQKKLHWIEGTTLRWDGYLEFQRRPEPMLAWLDEYMA</sequence>
<dbReference type="InterPro" id="IPR029058">
    <property type="entry name" value="AB_hydrolase_fold"/>
</dbReference>
<evidence type="ECO:0000313" key="2">
    <source>
        <dbReference type="Proteomes" id="UP000585437"/>
    </source>
</evidence>
<evidence type="ECO:0000313" key="1">
    <source>
        <dbReference type="EMBL" id="MBB6510898.1"/>
    </source>
</evidence>
<accession>A0A7X0JNK8</accession>
<reference evidence="1 2" key="1">
    <citation type="submission" date="2020-08" db="EMBL/GenBank/DDBJ databases">
        <title>The Agave Microbiome: Exploring the role of microbial communities in plant adaptations to desert environments.</title>
        <authorList>
            <person name="Partida-Martinez L.P."/>
        </authorList>
    </citation>
    <scope>NUCLEOTIDE SEQUENCE [LARGE SCALE GENOMIC DNA]</scope>
    <source>
        <strain evidence="1 2">AS3.12</strain>
    </source>
</reference>
<protein>
    <recommendedName>
        <fullName evidence="3">Alpha/beta hydrolase</fullName>
    </recommendedName>
</protein>
<dbReference type="EMBL" id="JACHBU010000012">
    <property type="protein sequence ID" value="MBB6510898.1"/>
    <property type="molecule type" value="Genomic_DNA"/>
</dbReference>
<keyword evidence="2" id="KW-1185">Reference proteome</keyword>
<dbReference type="Proteomes" id="UP000585437">
    <property type="component" value="Unassembled WGS sequence"/>
</dbReference>
<dbReference type="Gene3D" id="3.40.50.1820">
    <property type="entry name" value="alpha/beta hydrolase"/>
    <property type="match status" value="1"/>
</dbReference>